<organism evidence="2 3">
    <name type="scientific">Leptotrichia wadei (strain F0279)</name>
    <dbReference type="NCBI Taxonomy" id="888055"/>
    <lineage>
        <taxon>Bacteria</taxon>
        <taxon>Fusobacteriati</taxon>
        <taxon>Fusobacteriota</taxon>
        <taxon>Fusobacteriia</taxon>
        <taxon>Fusobacteriales</taxon>
        <taxon>Leptotrichiaceae</taxon>
        <taxon>Leptotrichia</taxon>
    </lineage>
</organism>
<reference evidence="2 3" key="1">
    <citation type="submission" date="2013-06" db="EMBL/GenBank/DDBJ databases">
        <authorList>
            <person name="Weinstock G."/>
            <person name="Sodergren E."/>
            <person name="Lobos E.A."/>
            <person name="Fulton L."/>
            <person name="Fulton R."/>
            <person name="Courtney L."/>
            <person name="Fronick C."/>
            <person name="O'Laughlin M."/>
            <person name="Godfrey J."/>
            <person name="Wilson R.M."/>
            <person name="Miner T."/>
            <person name="Farmer C."/>
            <person name="Delehaunty K."/>
            <person name="Cordes M."/>
            <person name="Minx P."/>
            <person name="Tomlinson C."/>
            <person name="Chen J."/>
            <person name="Wollam A."/>
            <person name="Pepin K.H."/>
            <person name="Bhonagiri V."/>
            <person name="Zhang X."/>
            <person name="Warren W."/>
            <person name="Mitreva M."/>
            <person name="Mardis E.R."/>
            <person name="Wilson R.K."/>
        </authorList>
    </citation>
    <scope>NUCLEOTIDE SEQUENCE [LARGE SCALE GENOMIC DNA]</scope>
    <source>
        <strain evidence="2 3">F0279</strain>
    </source>
</reference>
<dbReference type="InterPro" id="IPR025406">
    <property type="entry name" value="DUF4132"/>
</dbReference>
<evidence type="ECO:0000313" key="2">
    <source>
        <dbReference type="EMBL" id="ERK54349.1"/>
    </source>
</evidence>
<dbReference type="EMBL" id="AWVM01000007">
    <property type="protein sequence ID" value="ERK54349.1"/>
    <property type="molecule type" value="Genomic_DNA"/>
</dbReference>
<gene>
    <name evidence="2" type="ORF">HMPREF9015_00084</name>
</gene>
<feature type="domain" description="DUF4132" evidence="1">
    <location>
        <begin position="872"/>
        <end position="1054"/>
    </location>
</feature>
<protein>
    <recommendedName>
        <fullName evidence="1">DUF4132 domain-containing protein</fullName>
    </recommendedName>
</protein>
<name>U2QDT3_LEPWF</name>
<dbReference type="eggNOG" id="COG1413">
    <property type="taxonomic scope" value="Bacteria"/>
</dbReference>
<evidence type="ECO:0000259" key="1">
    <source>
        <dbReference type="Pfam" id="PF13569"/>
    </source>
</evidence>
<dbReference type="Pfam" id="PF13569">
    <property type="entry name" value="DUF4132"/>
    <property type="match status" value="1"/>
</dbReference>
<dbReference type="Proteomes" id="UP000016626">
    <property type="component" value="Unassembled WGS sequence"/>
</dbReference>
<proteinExistence type="predicted"/>
<sequence length="1149" mass="137260">LPLLKVGVVHYKWRHIKMVEEIIKNLVESAKAEHIRNEIRYFLNGSVEKIVNIHKRDLRYINNLEMNKFMEKDEFLESEAGKILIKYFKYMYDNFSEELSYQFTNFPLKYKIYKILGFSNEFVKKDFENNSEIKTKEILWNNCKYFINYFEDLVNEYIQNYKLYSNNFLIKLGVLIIVKNVEAVNKGKVRNEVEIKILDNIFTGYIASKINKIGMDEMFEKYLDSGNFRKYFQSMETLEFGEVRKYLEKRFYEVIIENSQISDIIAEGIKLFIIFSGIEFSPTNNDYNYRNRMFKKIMENFEKYDFSHGQKTYLLVNYGSNIIFENLKNSKIIYKLFKDTIKENLKNTKEILCYNLNENRLEYSFLLHFLIRENLINENEKNKLLKKSENILIEQLKRLFEMSAWEWHPANFRNLNFLQENNINWENICVSCQGSKAAIILWEKSKIIFSLLKYSNMYQKIFQLLIRCVERVNIFEDIFIKYSIIYGITDLRQILDELWDYNLPISFINKKYFEYIEKIDNNNENNKIWMEFLHEHEKELYESFENDIISSKVIEKYVNILYSKDNGFDYVKLPELLIRADITVKNKIEEILKNQMNNAQVRLKIEEISKNQNDSVESIASNLIKYWKNIEAQEKIGGLTDLNDIIDYADNLCLEKHEENAVFSTEVDYNSIRLKGENKRIPSKLIKYYISEYILSEDIKSIDVCNKIEEIAQKEDLRKFVKKIFERWKASKFNPKYKNLFIPLIRTASLKQIYEMINIVDMLVSEYNKIAVAAYGIRVLTLRKEVKEIGILLNGFSLNYKDKRIRIAADEALGMITEREGISRDELNDILVPDFGFGMDRIKIFNYGEKKVTAVLEIEEEPQKVILFDESGRSMRSFPRINKKRRSDDVLEKCKKELKYIKKQLKVISLVQNDNLLKAFFTQRKWTVKKWKEVFIKNPVMQKYAMLLIWKEIDNENKTINTFRYTRNGIFKTINEKEYELGEDTYINLLYLPEISSNDQEYWKKYFKDNKLKQPISQLNMPIYKLIGKNQESIEVLDYNEKEFLIKELRKQSSKLGFEISCGNDGMAYGIHYYDENTKTKIVIMTDSFFPREYSKISKIRKILFFKDNVSFHYEDISQSMKKQDVKPLKLKDVSDRVLSLACYVSEIL</sequence>
<comment type="caution">
    <text evidence="2">The sequence shown here is derived from an EMBL/GenBank/DDBJ whole genome shotgun (WGS) entry which is preliminary data.</text>
</comment>
<evidence type="ECO:0000313" key="3">
    <source>
        <dbReference type="Proteomes" id="UP000016626"/>
    </source>
</evidence>
<feature type="non-terminal residue" evidence="2">
    <location>
        <position position="1"/>
    </location>
</feature>
<dbReference type="AlphaFoldDB" id="U2QDT3"/>
<dbReference type="HOGENOM" id="CLU_284650_0_0_0"/>
<accession>U2QDT3</accession>
<dbReference type="PATRIC" id="fig|888055.3.peg.81"/>